<gene>
    <name evidence="15 20" type="primary">pheT</name>
    <name evidence="20" type="ORF">Dia5BBH33_07960</name>
</gene>
<dbReference type="InterPro" id="IPR012340">
    <property type="entry name" value="NA-bd_OB-fold"/>
</dbReference>
<dbReference type="InterPro" id="IPR002547">
    <property type="entry name" value="tRNA-bd_dom"/>
</dbReference>
<dbReference type="InterPro" id="IPR005146">
    <property type="entry name" value="B3/B4_tRNA-bd"/>
</dbReference>
<dbReference type="GO" id="GO:0000287">
    <property type="term" value="F:magnesium ion binding"/>
    <property type="evidence" value="ECO:0007669"/>
    <property type="project" value="UniProtKB-UniRule"/>
</dbReference>
<dbReference type="InterPro" id="IPR036690">
    <property type="entry name" value="Fdx_antiC-bd_sf"/>
</dbReference>
<keyword evidence="13 15" id="KW-0030">Aminoacyl-tRNA synthetase</keyword>
<dbReference type="PANTHER" id="PTHR10947:SF0">
    <property type="entry name" value="PHENYLALANINE--TRNA LIGASE BETA SUBUNIT"/>
    <property type="match status" value="1"/>
</dbReference>
<keyword evidence="4 15" id="KW-0963">Cytoplasm</keyword>
<dbReference type="RefSeq" id="WP_143332423.1">
    <property type="nucleotide sequence ID" value="NZ_AP019697.1"/>
</dbReference>
<dbReference type="Gene3D" id="3.30.56.10">
    <property type="match status" value="2"/>
</dbReference>
<keyword evidence="9 15" id="KW-0067">ATP-binding</keyword>
<keyword evidence="11 16" id="KW-0694">RNA-binding</keyword>
<evidence type="ECO:0000256" key="4">
    <source>
        <dbReference type="ARBA" id="ARBA00022490"/>
    </source>
</evidence>
<evidence type="ECO:0000259" key="17">
    <source>
        <dbReference type="PROSITE" id="PS50886"/>
    </source>
</evidence>
<dbReference type="PROSITE" id="PS51483">
    <property type="entry name" value="B5"/>
    <property type="match status" value="1"/>
</dbReference>
<comment type="cofactor">
    <cofactor evidence="15">
        <name>Mg(2+)</name>
        <dbReference type="ChEBI" id="CHEBI:18420"/>
    </cofactor>
    <text evidence="15">Binds 2 magnesium ions per tetramer.</text>
</comment>
<dbReference type="GO" id="GO:0016740">
    <property type="term" value="F:transferase activity"/>
    <property type="evidence" value="ECO:0007669"/>
    <property type="project" value="UniProtKB-ARBA"/>
</dbReference>
<keyword evidence="7 15" id="KW-0479">Metal-binding</keyword>
<keyword evidence="5 16" id="KW-0820">tRNA-binding</keyword>
<dbReference type="SMART" id="SM00873">
    <property type="entry name" value="B3_4"/>
    <property type="match status" value="1"/>
</dbReference>
<dbReference type="FunFam" id="3.50.40.10:FF:000001">
    <property type="entry name" value="Phenylalanine--tRNA ligase beta subunit"/>
    <property type="match status" value="1"/>
</dbReference>
<dbReference type="Pfam" id="PF03147">
    <property type="entry name" value="FDX-ACB"/>
    <property type="match status" value="1"/>
</dbReference>
<evidence type="ECO:0000256" key="6">
    <source>
        <dbReference type="ARBA" id="ARBA00022598"/>
    </source>
</evidence>
<keyword evidence="21" id="KW-1185">Reference proteome</keyword>
<keyword evidence="12 15" id="KW-0648">Protein biosynthesis</keyword>
<dbReference type="SUPFAM" id="SSF54991">
    <property type="entry name" value="Anticodon-binding domain of PheRS"/>
    <property type="match status" value="1"/>
</dbReference>
<dbReference type="SUPFAM" id="SSF46955">
    <property type="entry name" value="Putative DNA-binding domain"/>
    <property type="match status" value="1"/>
</dbReference>
<feature type="domain" description="B5" evidence="19">
    <location>
        <begin position="423"/>
        <end position="498"/>
    </location>
</feature>
<dbReference type="InterPro" id="IPR005147">
    <property type="entry name" value="tRNA_synthase_B5-dom"/>
</dbReference>
<dbReference type="Pfam" id="PF01588">
    <property type="entry name" value="tRNA_bind"/>
    <property type="match status" value="1"/>
</dbReference>
<evidence type="ECO:0000256" key="9">
    <source>
        <dbReference type="ARBA" id="ARBA00022840"/>
    </source>
</evidence>
<dbReference type="SMART" id="SM00874">
    <property type="entry name" value="B5"/>
    <property type="match status" value="1"/>
</dbReference>
<dbReference type="GO" id="GO:0005524">
    <property type="term" value="F:ATP binding"/>
    <property type="evidence" value="ECO:0007669"/>
    <property type="project" value="UniProtKB-UniRule"/>
</dbReference>
<name>A0A8D5A223_9FIRM</name>
<accession>A0A8D5A223</accession>
<dbReference type="Pfam" id="PF17759">
    <property type="entry name" value="tRNA_synthFbeta"/>
    <property type="match status" value="1"/>
</dbReference>
<evidence type="ECO:0000259" key="18">
    <source>
        <dbReference type="PROSITE" id="PS51447"/>
    </source>
</evidence>
<evidence type="ECO:0000256" key="12">
    <source>
        <dbReference type="ARBA" id="ARBA00022917"/>
    </source>
</evidence>
<dbReference type="SUPFAM" id="SSF55681">
    <property type="entry name" value="Class II aaRS and biotin synthetases"/>
    <property type="match status" value="1"/>
</dbReference>
<dbReference type="GO" id="GO:0140096">
    <property type="term" value="F:catalytic activity, acting on a protein"/>
    <property type="evidence" value="ECO:0007669"/>
    <property type="project" value="UniProtKB-ARBA"/>
</dbReference>
<dbReference type="CDD" id="cd00769">
    <property type="entry name" value="PheRS_beta_core"/>
    <property type="match status" value="1"/>
</dbReference>
<evidence type="ECO:0000256" key="14">
    <source>
        <dbReference type="ARBA" id="ARBA00049255"/>
    </source>
</evidence>
<evidence type="ECO:0000313" key="20">
    <source>
        <dbReference type="EMBL" id="BBK24861.1"/>
    </source>
</evidence>
<evidence type="ECO:0000256" key="1">
    <source>
        <dbReference type="ARBA" id="ARBA00004496"/>
    </source>
</evidence>
<dbReference type="HAMAP" id="MF_00283">
    <property type="entry name" value="Phe_tRNA_synth_beta1"/>
    <property type="match status" value="1"/>
</dbReference>
<dbReference type="Proteomes" id="UP000320585">
    <property type="component" value="Chromosome"/>
</dbReference>
<evidence type="ECO:0000256" key="2">
    <source>
        <dbReference type="ARBA" id="ARBA00008653"/>
    </source>
</evidence>
<dbReference type="CDD" id="cd02796">
    <property type="entry name" value="tRNA_bind_bactPheRS"/>
    <property type="match status" value="1"/>
</dbReference>
<comment type="similarity">
    <text evidence="2 15">Belongs to the phenylalanyl-tRNA synthetase beta subunit family. Type 1 subfamily.</text>
</comment>
<dbReference type="GO" id="GO:0004826">
    <property type="term" value="F:phenylalanine-tRNA ligase activity"/>
    <property type="evidence" value="ECO:0007669"/>
    <property type="project" value="UniProtKB-UniRule"/>
</dbReference>
<dbReference type="OrthoDB" id="9805455at2"/>
<evidence type="ECO:0000256" key="16">
    <source>
        <dbReference type="PROSITE-ProRule" id="PRU00209"/>
    </source>
</evidence>
<dbReference type="InterPro" id="IPR041616">
    <property type="entry name" value="PheRS_beta_core"/>
</dbReference>
<feature type="binding site" evidence="15">
    <location>
        <position position="485"/>
    </location>
    <ligand>
        <name>Mg(2+)</name>
        <dbReference type="ChEBI" id="CHEBI:18420"/>
        <note>shared with alpha subunit</note>
    </ligand>
</feature>
<dbReference type="Pfam" id="PF03484">
    <property type="entry name" value="B5"/>
    <property type="match status" value="1"/>
</dbReference>
<dbReference type="Gene3D" id="3.50.40.10">
    <property type="entry name" value="Phenylalanyl-trna Synthetase, Chain B, domain 3"/>
    <property type="match status" value="1"/>
</dbReference>
<dbReference type="Gene3D" id="3.30.930.10">
    <property type="entry name" value="Bira Bifunctional Protein, Domain 2"/>
    <property type="match status" value="1"/>
</dbReference>
<comment type="catalytic activity">
    <reaction evidence="14 15">
        <text>tRNA(Phe) + L-phenylalanine + ATP = L-phenylalanyl-tRNA(Phe) + AMP + diphosphate + H(+)</text>
        <dbReference type="Rhea" id="RHEA:19413"/>
        <dbReference type="Rhea" id="RHEA-COMP:9668"/>
        <dbReference type="Rhea" id="RHEA-COMP:9699"/>
        <dbReference type="ChEBI" id="CHEBI:15378"/>
        <dbReference type="ChEBI" id="CHEBI:30616"/>
        <dbReference type="ChEBI" id="CHEBI:33019"/>
        <dbReference type="ChEBI" id="CHEBI:58095"/>
        <dbReference type="ChEBI" id="CHEBI:78442"/>
        <dbReference type="ChEBI" id="CHEBI:78531"/>
        <dbReference type="ChEBI" id="CHEBI:456215"/>
        <dbReference type="EC" id="6.1.1.20"/>
    </reaction>
</comment>
<dbReference type="Pfam" id="PF03483">
    <property type="entry name" value="B3_4"/>
    <property type="match status" value="1"/>
</dbReference>
<dbReference type="GO" id="GO:0009328">
    <property type="term" value="C:phenylalanine-tRNA ligase complex"/>
    <property type="evidence" value="ECO:0007669"/>
    <property type="project" value="TreeGrafter"/>
</dbReference>
<organism evidence="20 21">
    <name type="scientific">Dialister hominis</name>
    <dbReference type="NCBI Taxonomy" id="2582419"/>
    <lineage>
        <taxon>Bacteria</taxon>
        <taxon>Bacillati</taxon>
        <taxon>Bacillota</taxon>
        <taxon>Negativicutes</taxon>
        <taxon>Veillonellales</taxon>
        <taxon>Veillonellaceae</taxon>
        <taxon>Dialister</taxon>
    </lineage>
</organism>
<dbReference type="Gene3D" id="2.40.50.140">
    <property type="entry name" value="Nucleic acid-binding proteins"/>
    <property type="match status" value="1"/>
</dbReference>
<dbReference type="InterPro" id="IPR020825">
    <property type="entry name" value="Phe-tRNA_synthase-like_B3/B4"/>
</dbReference>
<dbReference type="EMBL" id="AP019697">
    <property type="protein sequence ID" value="BBK24861.1"/>
    <property type="molecule type" value="Genomic_DNA"/>
</dbReference>
<dbReference type="KEGG" id="dho:Dia5BBH33_07960"/>
<feature type="domain" description="FDX-ACB" evidence="18">
    <location>
        <begin position="730"/>
        <end position="822"/>
    </location>
</feature>
<feature type="binding site" evidence="15">
    <location>
        <position position="486"/>
    </location>
    <ligand>
        <name>Mg(2+)</name>
        <dbReference type="ChEBI" id="CHEBI:18420"/>
        <note>shared with alpha subunit</note>
    </ligand>
</feature>
<protein>
    <recommendedName>
        <fullName evidence="15">Phenylalanine--tRNA ligase beta subunit</fullName>
        <ecNumber evidence="15">6.1.1.20</ecNumber>
    </recommendedName>
    <alternativeName>
        <fullName evidence="15">Phenylalanyl-tRNA synthetase beta subunit</fullName>
        <shortName evidence="15">PheRS</shortName>
    </alternativeName>
</protein>
<feature type="domain" description="TRNA-binding" evidence="17">
    <location>
        <begin position="40"/>
        <end position="168"/>
    </location>
</feature>
<feature type="binding site" evidence="15">
    <location>
        <position position="482"/>
    </location>
    <ligand>
        <name>Mg(2+)</name>
        <dbReference type="ChEBI" id="CHEBI:18420"/>
        <note>shared with alpha subunit</note>
    </ligand>
</feature>
<evidence type="ECO:0000256" key="3">
    <source>
        <dbReference type="ARBA" id="ARBA00011209"/>
    </source>
</evidence>
<dbReference type="GO" id="GO:0000049">
    <property type="term" value="F:tRNA binding"/>
    <property type="evidence" value="ECO:0007669"/>
    <property type="project" value="UniProtKB-UniRule"/>
</dbReference>
<dbReference type="EC" id="6.1.1.20" evidence="15"/>
<dbReference type="GeneID" id="92716015"/>
<dbReference type="FunFam" id="3.30.70.380:FF:000001">
    <property type="entry name" value="Phenylalanine--tRNA ligase beta subunit"/>
    <property type="match status" value="1"/>
</dbReference>
<dbReference type="AlphaFoldDB" id="A0A8D5A223"/>
<evidence type="ECO:0000256" key="7">
    <source>
        <dbReference type="ARBA" id="ARBA00022723"/>
    </source>
</evidence>
<dbReference type="GO" id="GO:0006432">
    <property type="term" value="P:phenylalanyl-tRNA aminoacylation"/>
    <property type="evidence" value="ECO:0007669"/>
    <property type="project" value="UniProtKB-UniRule"/>
</dbReference>
<dbReference type="InterPro" id="IPR045060">
    <property type="entry name" value="Phe-tRNA-ligase_IIc_bsu"/>
</dbReference>
<proteinExistence type="inferred from homology"/>
<dbReference type="PROSITE" id="PS50886">
    <property type="entry name" value="TRBD"/>
    <property type="match status" value="1"/>
</dbReference>
<evidence type="ECO:0000313" key="21">
    <source>
        <dbReference type="Proteomes" id="UP000320585"/>
    </source>
</evidence>
<keyword evidence="6 15" id="KW-0436">Ligase</keyword>
<keyword evidence="8 15" id="KW-0547">Nucleotide-binding</keyword>
<dbReference type="PROSITE" id="PS51447">
    <property type="entry name" value="FDX_ACB"/>
    <property type="match status" value="1"/>
</dbReference>
<reference evidence="21" key="1">
    <citation type="submission" date="2019-05" db="EMBL/GenBank/DDBJ databases">
        <title>Complete genome sequencing of Dialister sp. strain 5BBH33.</title>
        <authorList>
            <person name="Sakamoto M."/>
            <person name="Murakami T."/>
            <person name="Mori H."/>
        </authorList>
    </citation>
    <scope>NUCLEOTIDE SEQUENCE [LARGE SCALE GENOMIC DNA]</scope>
    <source>
        <strain evidence="21">5BBH33</strain>
    </source>
</reference>
<evidence type="ECO:0000259" key="19">
    <source>
        <dbReference type="PROSITE" id="PS51483"/>
    </source>
</evidence>
<evidence type="ECO:0000256" key="10">
    <source>
        <dbReference type="ARBA" id="ARBA00022842"/>
    </source>
</evidence>
<dbReference type="InterPro" id="IPR004532">
    <property type="entry name" value="Phe-tRNA-ligase_IIc_bsu_bact"/>
</dbReference>
<dbReference type="SUPFAM" id="SSF50249">
    <property type="entry name" value="Nucleic acid-binding proteins"/>
    <property type="match status" value="1"/>
</dbReference>
<evidence type="ECO:0000256" key="8">
    <source>
        <dbReference type="ARBA" id="ARBA00022741"/>
    </source>
</evidence>
<dbReference type="PANTHER" id="PTHR10947">
    <property type="entry name" value="PHENYLALANYL-TRNA SYNTHETASE BETA CHAIN AND LEUCINE-RICH REPEAT-CONTAINING PROTEIN 47"/>
    <property type="match status" value="1"/>
</dbReference>
<sequence length="823" mass="90850">MNVSLKWLSTLVDIKGLDAEEMAETLTIDGIPVEHVIYPGKNLRGVVTGEILSVDKHPDADRLLVCKVNVGSGKTVQIVTSAHNVEPGQIVPVALDGAHVPATHDASQPSGLKFGDTLIKAGKLRGVESAGMMCSAGEMGLDLNLYPELNKEGILILPKDTPVGNDIHTLFDLDDVVYEMELTANRADCFSMIGMALEVGAIFNRKVTLREIAVRETGLPIAGRASVHISDSKYCKRFCGRLLENVTITRSPVWIENRLRSNGIRPINNVVDAANYVMLEIGQPLHTYDYDKIDGHSLTCRHAEEGEKIVTLDENERILSSSDLVISDGSNTAACIAGVMGGLNSEVTESTKNVLLEAAVFDSASIRRTSRRLGLRSEASGRYEKGINPARTEMAINRICQLLEEQGACQVASGMVDEYPVKAEPQIIVTSVRKINEYIGIEIPAERIINILTSLHFDVKESEGTLAVTVPDFRLDLEGMPDLAEEVARVYGYANIPNKTPWSAIKKGSISDEQKVLFNISDTLIADGMSQVVNYSFMDKKELKKLNYPETDKVYNAIKIMNPISEEYPDMRTTLLPGLLHTLAYNLAQHNEQISIFEHGHVYQPKSLPLTELPYEYALVSGLLCGGPEEKGYPNSNREYDFFDVKGIMEDVFKALNIKGYETVRSTYPVFHPGISADFVKDGKVIASFGALHPSVLDQMNIKKKVFGFVISIPEVLGIVDEVIDYHKIPKFPSSTRDLSMMVPTQYMNIDVEKIIHDAAGDNLESLYLFDLYQGEQVKEGFKSMAYKLSFRAADRTLTDAEVDQWVNNIVNALAKAGINLRA</sequence>
<dbReference type="InterPro" id="IPR009061">
    <property type="entry name" value="DNA-bd_dom_put_sf"/>
</dbReference>
<dbReference type="SUPFAM" id="SSF56037">
    <property type="entry name" value="PheT/TilS domain"/>
    <property type="match status" value="1"/>
</dbReference>
<evidence type="ECO:0000256" key="11">
    <source>
        <dbReference type="ARBA" id="ARBA00022884"/>
    </source>
</evidence>
<feature type="binding site" evidence="15">
    <location>
        <position position="476"/>
    </location>
    <ligand>
        <name>Mg(2+)</name>
        <dbReference type="ChEBI" id="CHEBI:18420"/>
        <note>shared with alpha subunit</note>
    </ligand>
</feature>
<dbReference type="InterPro" id="IPR005121">
    <property type="entry name" value="Fdx_antiC-bd"/>
</dbReference>
<keyword evidence="10 15" id="KW-0460">Magnesium</keyword>
<dbReference type="InterPro" id="IPR045864">
    <property type="entry name" value="aa-tRNA-synth_II/BPL/LPL"/>
</dbReference>
<comment type="subunit">
    <text evidence="3 15">Tetramer of two alpha and two beta subunits.</text>
</comment>
<dbReference type="NCBIfam" id="TIGR00472">
    <property type="entry name" value="pheT_bact"/>
    <property type="match status" value="1"/>
</dbReference>
<evidence type="ECO:0000256" key="13">
    <source>
        <dbReference type="ARBA" id="ARBA00023146"/>
    </source>
</evidence>
<dbReference type="InterPro" id="IPR033714">
    <property type="entry name" value="tRNA_bind_bactPheRS"/>
</dbReference>
<evidence type="ECO:0000256" key="5">
    <source>
        <dbReference type="ARBA" id="ARBA00022555"/>
    </source>
</evidence>
<dbReference type="Gene3D" id="3.30.70.380">
    <property type="entry name" value="Ferrodoxin-fold anticodon-binding domain"/>
    <property type="match status" value="1"/>
</dbReference>
<dbReference type="SMART" id="SM00896">
    <property type="entry name" value="FDX-ACB"/>
    <property type="match status" value="1"/>
</dbReference>
<comment type="subcellular location">
    <subcellularLocation>
        <location evidence="1 15">Cytoplasm</location>
    </subcellularLocation>
</comment>
<evidence type="ECO:0000256" key="15">
    <source>
        <dbReference type="HAMAP-Rule" id="MF_00283"/>
    </source>
</evidence>